<feature type="domain" description="STAS" evidence="1">
    <location>
        <begin position="11"/>
        <end position="106"/>
    </location>
</feature>
<evidence type="ECO:0000313" key="2">
    <source>
        <dbReference type="EMBL" id="ABJ08597.1"/>
    </source>
</evidence>
<dbReference type="eggNOG" id="COG3113">
    <property type="taxonomic scope" value="Bacteria"/>
</dbReference>
<dbReference type="KEGG" id="rpe:RPE_4677"/>
<dbReference type="PROSITE" id="PS50801">
    <property type="entry name" value="STAS"/>
    <property type="match status" value="1"/>
</dbReference>
<organism evidence="2">
    <name type="scientific">Rhodopseudomonas palustris (strain BisA53)</name>
    <dbReference type="NCBI Taxonomy" id="316055"/>
    <lineage>
        <taxon>Bacteria</taxon>
        <taxon>Pseudomonadati</taxon>
        <taxon>Pseudomonadota</taxon>
        <taxon>Alphaproteobacteria</taxon>
        <taxon>Hyphomicrobiales</taxon>
        <taxon>Nitrobacteraceae</taxon>
        <taxon>Rhodopseudomonas</taxon>
    </lineage>
</organism>
<accession>Q07HI7</accession>
<dbReference type="InterPro" id="IPR052746">
    <property type="entry name" value="MlaB_ABC_Transporter"/>
</dbReference>
<name>Q07HI7_RHOP5</name>
<proteinExistence type="predicted"/>
<dbReference type="PANTHER" id="PTHR35849:SF2">
    <property type="entry name" value="BLR2341 PROTEIN"/>
    <property type="match status" value="1"/>
</dbReference>
<dbReference type="InterPro" id="IPR002645">
    <property type="entry name" value="STAS_dom"/>
</dbReference>
<dbReference type="HOGENOM" id="CLU_2221183_0_0_5"/>
<dbReference type="AlphaFoldDB" id="Q07HI7"/>
<dbReference type="Gene3D" id="3.30.750.24">
    <property type="entry name" value="STAS domain"/>
    <property type="match status" value="1"/>
</dbReference>
<gene>
    <name evidence="2" type="ordered locus">RPE_4677</name>
</gene>
<protein>
    <submittedName>
        <fullName evidence="2">Anti-sigma-factor antagonist</fullName>
    </submittedName>
</protein>
<dbReference type="OrthoDB" id="8239788at2"/>
<dbReference type="EMBL" id="CP000463">
    <property type="protein sequence ID" value="ABJ08597.1"/>
    <property type="molecule type" value="Genomic_DNA"/>
</dbReference>
<dbReference type="InterPro" id="IPR058548">
    <property type="entry name" value="MlaB-like_STAS"/>
</dbReference>
<dbReference type="PANTHER" id="PTHR35849">
    <property type="entry name" value="BLR2341 PROTEIN"/>
    <property type="match status" value="1"/>
</dbReference>
<dbReference type="Pfam" id="PF13466">
    <property type="entry name" value="STAS_2"/>
    <property type="match status" value="1"/>
</dbReference>
<dbReference type="SUPFAM" id="SSF52091">
    <property type="entry name" value="SpoIIaa-like"/>
    <property type="match status" value="1"/>
</dbReference>
<evidence type="ECO:0000259" key="1">
    <source>
        <dbReference type="PROSITE" id="PS50801"/>
    </source>
</evidence>
<reference evidence="2" key="1">
    <citation type="submission" date="2006-09" db="EMBL/GenBank/DDBJ databases">
        <title>Complete sequence of Rhodopseudomonas palustris BisA53.</title>
        <authorList>
            <consortium name="US DOE Joint Genome Institute"/>
            <person name="Copeland A."/>
            <person name="Lucas S."/>
            <person name="Lapidus A."/>
            <person name="Barry K."/>
            <person name="Detter J.C."/>
            <person name="Glavina del Rio T."/>
            <person name="Hammon N."/>
            <person name="Israni S."/>
            <person name="Dalin E."/>
            <person name="Tice H."/>
            <person name="Pitluck S."/>
            <person name="Chain P."/>
            <person name="Malfatti S."/>
            <person name="Shin M."/>
            <person name="Vergez L."/>
            <person name="Schmutz J."/>
            <person name="Larimer F."/>
            <person name="Land M."/>
            <person name="Hauser L."/>
            <person name="Pelletier D.A."/>
            <person name="Kyrpides N."/>
            <person name="Kim E."/>
            <person name="Harwood C.S."/>
            <person name="Oda Y."/>
            <person name="Richardson P."/>
        </authorList>
    </citation>
    <scope>NUCLEOTIDE SEQUENCE [LARGE SCALE GENOMIC DNA]</scope>
    <source>
        <strain evidence="2">BisA53</strain>
    </source>
</reference>
<dbReference type="InterPro" id="IPR036513">
    <property type="entry name" value="STAS_dom_sf"/>
</dbReference>
<sequence length="106" mass="11183">MEIQPPSQSSLRLPADCSIASIREVHDLIRQSLPSQGHLDIDCSAVDKADVTSVQLLISATRTACEQGASLNLTSLSQCLESTFERAGVPASAIAETSSPTSNEVK</sequence>
<dbReference type="STRING" id="316055.RPE_4677"/>